<name>V5XJS5_MYCNE</name>
<evidence type="ECO:0000313" key="2">
    <source>
        <dbReference type="Proteomes" id="UP000018763"/>
    </source>
</evidence>
<dbReference type="EMBL" id="CP006936">
    <property type="protein sequence ID" value="AHC28064.1"/>
    <property type="molecule type" value="Genomic_DNA"/>
</dbReference>
<dbReference type="HOGENOM" id="CLU_2634309_0_0_11"/>
<sequence length="79" mass="8553">MTTPAPSTLTTREVAETVGTGPKTLSVFLRASKDYEVVGSGSRYAFTAKDITPMKKRFAKWLAEREAAKTATVSEAQIV</sequence>
<gene>
    <name evidence="1" type="ORF">D174_22225</name>
</gene>
<dbReference type="Proteomes" id="UP000018763">
    <property type="component" value="Chromosome"/>
</dbReference>
<reference evidence="1 2" key="1">
    <citation type="journal article" date="2014" name="Genome Announc.">
        <title>Complete Genome Sequence of Sterol-Transforming Mycobacterium neoaurum Strain VKM Ac-1815D.</title>
        <authorList>
            <person name="Shtratnikova V.Y."/>
            <person name="Bragin E.Y."/>
            <person name="Dovbnya D.V."/>
            <person name="Pekov Y.A."/>
            <person name="Schelkunov M.I."/>
            <person name="Strizhov N."/>
            <person name="Ivashina T.V."/>
            <person name="Ashapkin V.V."/>
            <person name="Donova M.V."/>
        </authorList>
    </citation>
    <scope>NUCLEOTIDE SEQUENCE [LARGE SCALE GENOMIC DNA]</scope>
    <source>
        <strain evidence="1 2">VKM Ac-1815D</strain>
    </source>
</reference>
<dbReference type="AlphaFoldDB" id="V5XJS5"/>
<proteinExistence type="predicted"/>
<dbReference type="KEGG" id="mne:D174_22225"/>
<dbReference type="GeneID" id="43452162"/>
<organism evidence="1 2">
    <name type="scientific">Mycolicibacterium neoaurum VKM Ac-1815D</name>
    <dbReference type="NCBI Taxonomy" id="700508"/>
    <lineage>
        <taxon>Bacteria</taxon>
        <taxon>Bacillati</taxon>
        <taxon>Actinomycetota</taxon>
        <taxon>Actinomycetes</taxon>
        <taxon>Mycobacteriales</taxon>
        <taxon>Mycobacteriaceae</taxon>
        <taxon>Mycolicibacterium</taxon>
    </lineage>
</organism>
<accession>V5XJS5</accession>
<dbReference type="RefSeq" id="WP_019511934.1">
    <property type="nucleotide sequence ID" value="NC_023036.2"/>
</dbReference>
<keyword evidence="2" id="KW-1185">Reference proteome</keyword>
<evidence type="ECO:0008006" key="3">
    <source>
        <dbReference type="Google" id="ProtNLM"/>
    </source>
</evidence>
<dbReference type="eggNOG" id="ENOG50325H7">
    <property type="taxonomic scope" value="Bacteria"/>
</dbReference>
<protein>
    <recommendedName>
        <fullName evidence="3">Helix-turn-helix domain-containing protein</fullName>
    </recommendedName>
</protein>
<evidence type="ECO:0000313" key="1">
    <source>
        <dbReference type="EMBL" id="AHC28064.1"/>
    </source>
</evidence>